<dbReference type="GeneID" id="19417305"/>
<gene>
    <name evidence="2" type="ORF">TRAVEDRAFT_54074</name>
</gene>
<dbReference type="EMBL" id="JH711797">
    <property type="protein sequence ID" value="EIW52099.1"/>
    <property type="molecule type" value="Genomic_DNA"/>
</dbReference>
<feature type="region of interest" description="Disordered" evidence="1">
    <location>
        <begin position="91"/>
        <end position="144"/>
    </location>
</feature>
<evidence type="ECO:0000313" key="3">
    <source>
        <dbReference type="Proteomes" id="UP000054317"/>
    </source>
</evidence>
<sequence length="144" mass="15099">MSASGLEVHRNPGTQLLIKDSTVTGMLETDVDRVGVDADGVDIDVDANDVDVDTDDMDADADGVNMDADDVDVDADDVDVDADDVDVDEWTLDSSGTAADNMDDVASADGAADTTDSEQRDVDDTVPEERRGTVIPVDVPIGPE</sequence>
<dbReference type="AlphaFoldDB" id="R7SB08"/>
<evidence type="ECO:0000313" key="2">
    <source>
        <dbReference type="EMBL" id="EIW52099.1"/>
    </source>
</evidence>
<name>R7SB08_TRAVS</name>
<dbReference type="Proteomes" id="UP000054317">
    <property type="component" value="Unassembled WGS sequence"/>
</dbReference>
<keyword evidence="3" id="KW-1185">Reference proteome</keyword>
<accession>R7SB08</accession>
<feature type="compositionally biased region" description="Low complexity" evidence="1">
    <location>
        <begin position="104"/>
        <end position="114"/>
    </location>
</feature>
<dbReference type="RefSeq" id="XP_008045185.1">
    <property type="nucleotide sequence ID" value="XM_008046994.1"/>
</dbReference>
<proteinExistence type="predicted"/>
<feature type="region of interest" description="Disordered" evidence="1">
    <location>
        <begin position="47"/>
        <end position="72"/>
    </location>
</feature>
<evidence type="ECO:0000256" key="1">
    <source>
        <dbReference type="SAM" id="MobiDB-lite"/>
    </source>
</evidence>
<reference evidence="3" key="1">
    <citation type="journal article" date="2012" name="Science">
        <title>The Paleozoic origin of enzymatic lignin decomposition reconstructed from 31 fungal genomes.</title>
        <authorList>
            <person name="Floudas D."/>
            <person name="Binder M."/>
            <person name="Riley R."/>
            <person name="Barry K."/>
            <person name="Blanchette R.A."/>
            <person name="Henrissat B."/>
            <person name="Martinez A.T."/>
            <person name="Otillar R."/>
            <person name="Spatafora J.W."/>
            <person name="Yadav J.S."/>
            <person name="Aerts A."/>
            <person name="Benoit I."/>
            <person name="Boyd A."/>
            <person name="Carlson A."/>
            <person name="Copeland A."/>
            <person name="Coutinho P.M."/>
            <person name="de Vries R.P."/>
            <person name="Ferreira P."/>
            <person name="Findley K."/>
            <person name="Foster B."/>
            <person name="Gaskell J."/>
            <person name="Glotzer D."/>
            <person name="Gorecki P."/>
            <person name="Heitman J."/>
            <person name="Hesse C."/>
            <person name="Hori C."/>
            <person name="Igarashi K."/>
            <person name="Jurgens J.A."/>
            <person name="Kallen N."/>
            <person name="Kersten P."/>
            <person name="Kohler A."/>
            <person name="Kuees U."/>
            <person name="Kumar T.K.A."/>
            <person name="Kuo A."/>
            <person name="LaButti K."/>
            <person name="Larrondo L.F."/>
            <person name="Lindquist E."/>
            <person name="Ling A."/>
            <person name="Lombard V."/>
            <person name="Lucas S."/>
            <person name="Lundell T."/>
            <person name="Martin R."/>
            <person name="McLaughlin D.J."/>
            <person name="Morgenstern I."/>
            <person name="Morin E."/>
            <person name="Murat C."/>
            <person name="Nagy L.G."/>
            <person name="Nolan M."/>
            <person name="Ohm R.A."/>
            <person name="Patyshakuliyeva A."/>
            <person name="Rokas A."/>
            <person name="Ruiz-Duenas F.J."/>
            <person name="Sabat G."/>
            <person name="Salamov A."/>
            <person name="Samejima M."/>
            <person name="Schmutz J."/>
            <person name="Slot J.C."/>
            <person name="St John F."/>
            <person name="Stenlid J."/>
            <person name="Sun H."/>
            <person name="Sun S."/>
            <person name="Syed K."/>
            <person name="Tsang A."/>
            <person name="Wiebenga A."/>
            <person name="Young D."/>
            <person name="Pisabarro A."/>
            <person name="Eastwood D.C."/>
            <person name="Martin F."/>
            <person name="Cullen D."/>
            <person name="Grigoriev I.V."/>
            <person name="Hibbett D.S."/>
        </authorList>
    </citation>
    <scope>NUCLEOTIDE SEQUENCE [LARGE SCALE GENOMIC DNA]</scope>
    <source>
        <strain evidence="3">FP-101664</strain>
    </source>
</reference>
<feature type="compositionally biased region" description="Basic and acidic residues" evidence="1">
    <location>
        <begin position="117"/>
        <end position="132"/>
    </location>
</feature>
<organism evidence="2 3">
    <name type="scientific">Trametes versicolor (strain FP-101664)</name>
    <name type="common">White-rot fungus</name>
    <name type="synonym">Coriolus versicolor</name>
    <dbReference type="NCBI Taxonomy" id="717944"/>
    <lineage>
        <taxon>Eukaryota</taxon>
        <taxon>Fungi</taxon>
        <taxon>Dikarya</taxon>
        <taxon>Basidiomycota</taxon>
        <taxon>Agaricomycotina</taxon>
        <taxon>Agaricomycetes</taxon>
        <taxon>Polyporales</taxon>
        <taxon>Polyporaceae</taxon>
        <taxon>Trametes</taxon>
    </lineage>
</organism>
<protein>
    <submittedName>
        <fullName evidence="2">Uncharacterized protein</fullName>
    </submittedName>
</protein>
<dbReference type="KEGG" id="tvs:TRAVEDRAFT_54074"/>